<dbReference type="PANTHER" id="PTHR39450:SF1">
    <property type="entry name" value="DUF1667 DOMAIN-CONTAINING PROTEIN"/>
    <property type="match status" value="1"/>
</dbReference>
<dbReference type="OrthoDB" id="9811531at2"/>
<dbReference type="PANTHER" id="PTHR39450">
    <property type="entry name" value="MOLYBDOPTERIN OXIDOREDUCTASE, 4FE-4S CLUSTER-BINDING SUBUNIT"/>
    <property type="match status" value="1"/>
</dbReference>
<keyword evidence="2" id="KW-1185">Reference proteome</keyword>
<evidence type="ECO:0000313" key="2">
    <source>
        <dbReference type="Proteomes" id="UP000050417"/>
    </source>
</evidence>
<evidence type="ECO:0000313" key="1">
    <source>
        <dbReference type="EMBL" id="KPL79130.1"/>
    </source>
</evidence>
<organism evidence="1 2">
    <name type="scientific">Ornatilinea apprima</name>
    <dbReference type="NCBI Taxonomy" id="1134406"/>
    <lineage>
        <taxon>Bacteria</taxon>
        <taxon>Bacillati</taxon>
        <taxon>Chloroflexota</taxon>
        <taxon>Anaerolineae</taxon>
        <taxon>Anaerolineales</taxon>
        <taxon>Anaerolineaceae</taxon>
        <taxon>Ornatilinea</taxon>
    </lineage>
</organism>
<dbReference type="EMBL" id="LGCL01000015">
    <property type="protein sequence ID" value="KPL79130.1"/>
    <property type="molecule type" value="Genomic_DNA"/>
</dbReference>
<accession>A0A0N8GNV2</accession>
<dbReference type="InterPro" id="IPR036593">
    <property type="entry name" value="CPE0013-like_sf"/>
</dbReference>
<dbReference type="AlphaFoldDB" id="A0A0N8GNV2"/>
<name>A0A0N8GNV2_9CHLR</name>
<evidence type="ECO:0008006" key="3">
    <source>
        <dbReference type="Google" id="ProtNLM"/>
    </source>
</evidence>
<dbReference type="SUPFAM" id="SSF160148">
    <property type="entry name" value="CPE0013-like"/>
    <property type="match status" value="1"/>
</dbReference>
<sequence length="125" mass="13576">MPEETVKKLICIACPKGCSLDVSMSGETIVKVEGASCKQGYEYAEREIHDPRRMVASTVKVKGAVHPLVPVYTQSAIPKRQIHELLAELRKVEVQAPVEMGQVVLENALGTGIPVVASRSLPKVK</sequence>
<reference evidence="1 2" key="1">
    <citation type="submission" date="2015-07" db="EMBL/GenBank/DDBJ databases">
        <title>Genome sequence of Ornatilinea apprima DSM 23815.</title>
        <authorList>
            <person name="Hemp J."/>
            <person name="Ward L.M."/>
            <person name="Pace L.A."/>
            <person name="Fischer W.W."/>
        </authorList>
    </citation>
    <scope>NUCLEOTIDE SEQUENCE [LARGE SCALE GENOMIC DNA]</scope>
    <source>
        <strain evidence="1 2">P3M-1</strain>
    </source>
</reference>
<proteinExistence type="predicted"/>
<dbReference type="RefSeq" id="WP_075061766.1">
    <property type="nucleotide sequence ID" value="NZ_LGCL01000015.1"/>
</dbReference>
<gene>
    <name evidence="1" type="ORF">ADN00_04525</name>
</gene>
<dbReference type="Proteomes" id="UP000050417">
    <property type="component" value="Unassembled WGS sequence"/>
</dbReference>
<dbReference type="STRING" id="1134406.ADN00_04525"/>
<dbReference type="Gene3D" id="3.10.530.10">
    <property type="entry name" value="CPE0013-like"/>
    <property type="match status" value="1"/>
</dbReference>
<comment type="caution">
    <text evidence="1">The sequence shown here is derived from an EMBL/GenBank/DDBJ whole genome shotgun (WGS) entry which is preliminary data.</text>
</comment>
<dbReference type="Pfam" id="PF07892">
    <property type="entry name" value="DUF1667"/>
    <property type="match status" value="1"/>
</dbReference>
<protein>
    <recommendedName>
        <fullName evidence="3">Molybdopterin oxidoreductase</fullName>
    </recommendedName>
</protein>
<dbReference type="InterPro" id="IPR012460">
    <property type="entry name" value="DUF1667"/>
</dbReference>